<reference evidence="2 3" key="1">
    <citation type="submission" date="2023-06" db="EMBL/GenBank/DDBJ databases">
        <title>Actinomycetospora Odt1-22.</title>
        <authorList>
            <person name="Supong K."/>
        </authorList>
    </citation>
    <scope>NUCLEOTIDE SEQUENCE [LARGE SCALE GENOMIC DNA]</scope>
    <source>
        <strain evidence="2 3">Odt1-22</strain>
    </source>
</reference>
<dbReference type="Pfam" id="PF01336">
    <property type="entry name" value="tRNA_anti-codon"/>
    <property type="match status" value="1"/>
</dbReference>
<dbReference type="EMBL" id="JASVWF010000001">
    <property type="protein sequence ID" value="MDL5154654.1"/>
    <property type="molecule type" value="Genomic_DNA"/>
</dbReference>
<evidence type="ECO:0000259" key="1">
    <source>
        <dbReference type="Pfam" id="PF01336"/>
    </source>
</evidence>
<sequence>MRVRIAGRLVARRRHGYLGFADLRDGTGRIQLFLDIAVLGADAHRAVDALRLGDWVGATGTVMTDDVPFTPVQRVARRAVGVLNPFFLVRSQHDFNAKFDPQWLPRVLAYRNPADLPRVGLLYAGAEGFLAVPGLGPLFVPAVAGGAPSPSAPASP</sequence>
<protein>
    <submittedName>
        <fullName evidence="2">OB-fold nucleic acid binding domain-containing protein</fullName>
    </submittedName>
</protein>
<dbReference type="InterPro" id="IPR012340">
    <property type="entry name" value="NA-bd_OB-fold"/>
</dbReference>
<dbReference type="SUPFAM" id="SSF50249">
    <property type="entry name" value="Nucleic acid-binding proteins"/>
    <property type="match status" value="1"/>
</dbReference>
<proteinExistence type="predicted"/>
<feature type="domain" description="OB" evidence="1">
    <location>
        <begin position="3"/>
        <end position="65"/>
    </location>
</feature>
<comment type="caution">
    <text evidence="2">The sequence shown here is derived from an EMBL/GenBank/DDBJ whole genome shotgun (WGS) entry which is preliminary data.</text>
</comment>
<gene>
    <name evidence="2" type="ORF">QRT03_01690</name>
</gene>
<name>A0ABT7M1X5_9PSEU</name>
<keyword evidence="3" id="KW-1185">Reference proteome</keyword>
<dbReference type="Proteomes" id="UP001231924">
    <property type="component" value="Unassembled WGS sequence"/>
</dbReference>
<organism evidence="2 3">
    <name type="scientific">Actinomycetospora termitidis</name>
    <dbReference type="NCBI Taxonomy" id="3053470"/>
    <lineage>
        <taxon>Bacteria</taxon>
        <taxon>Bacillati</taxon>
        <taxon>Actinomycetota</taxon>
        <taxon>Actinomycetes</taxon>
        <taxon>Pseudonocardiales</taxon>
        <taxon>Pseudonocardiaceae</taxon>
        <taxon>Actinomycetospora</taxon>
    </lineage>
</organism>
<evidence type="ECO:0000313" key="2">
    <source>
        <dbReference type="EMBL" id="MDL5154654.1"/>
    </source>
</evidence>
<accession>A0ABT7M1X5</accession>
<dbReference type="RefSeq" id="WP_286050688.1">
    <property type="nucleotide sequence ID" value="NZ_JASVWF010000001.1"/>
</dbReference>
<dbReference type="Gene3D" id="2.40.50.140">
    <property type="entry name" value="Nucleic acid-binding proteins"/>
    <property type="match status" value="1"/>
</dbReference>
<dbReference type="InterPro" id="IPR004365">
    <property type="entry name" value="NA-bd_OB_tRNA"/>
</dbReference>
<evidence type="ECO:0000313" key="3">
    <source>
        <dbReference type="Proteomes" id="UP001231924"/>
    </source>
</evidence>